<dbReference type="Proteomes" id="UP001314635">
    <property type="component" value="Unassembled WGS sequence"/>
</dbReference>
<organism evidence="2 3">
    <name type="scientific">Bradyrhizobium denitrificans</name>
    <dbReference type="NCBI Taxonomy" id="2734912"/>
    <lineage>
        <taxon>Bacteria</taxon>
        <taxon>Pseudomonadati</taxon>
        <taxon>Pseudomonadota</taxon>
        <taxon>Alphaproteobacteria</taxon>
        <taxon>Hyphomicrobiales</taxon>
        <taxon>Nitrobacteraceae</taxon>
        <taxon>Bradyrhizobium</taxon>
    </lineage>
</organism>
<dbReference type="Gene3D" id="3.40.50.10140">
    <property type="entry name" value="Toll/interleukin-1 receptor homology (TIR) domain"/>
    <property type="match status" value="1"/>
</dbReference>
<evidence type="ECO:0000313" key="2">
    <source>
        <dbReference type="EMBL" id="MBR1135066.1"/>
    </source>
</evidence>
<sequence length="520" mass="58337">MALAPAAMAAAARSVNDLGPYRPAGVFISYASEDHDVAQAVYQSLQSLSETIFDRVKIFLDSKSIEASDEIRQDLRAGLRKSDFLVVLYTGQLKKSHGYTGWELGFFEALMEEEKKQGDGETARRIIYLYCGETPPTGEGILGINMEVDTDDLSGPRADYVQKSTQSIDDPDPLARVMLDIAARAEVRLPPPLNEDRDTLDRLRTKRRRQIATEIIPTLKGKLFDSMSMRITRHSVEQRLIEFLLPKPPSDQPISTIPDDTTLTPHSRALEIFGIAEPRDTLKWGEFRRKMRVRDTLGASSILVAIEQAVISAISSETPTDSDQILKSVDDQIYRVIVTRQLDYYNGQKLVHVYFIKRLSARMLGDNATSCILGFINVAAKYRFIFVEPDSALSVDSFILEHEAAKTQYKVRQLVRELLLIEEEARALKLDQVAAIRQYFGADSEHLQLAKKLQDQWFDARSQLMASAEKILGTDLASPSFPAAAEQWIATLRAFRETSGQINSTVTVKALENLKESFAI</sequence>
<keyword evidence="3" id="KW-1185">Reference proteome</keyword>
<dbReference type="InterPro" id="IPR035897">
    <property type="entry name" value="Toll_tir_struct_dom_sf"/>
</dbReference>
<comment type="caution">
    <text evidence="2">The sequence shown here is derived from an EMBL/GenBank/DDBJ whole genome shotgun (WGS) entry which is preliminary data.</text>
</comment>
<name>A0ABS5G1B7_9BRAD</name>
<dbReference type="EMBL" id="JAFCLK010000004">
    <property type="protein sequence ID" value="MBR1135066.1"/>
    <property type="molecule type" value="Genomic_DNA"/>
</dbReference>
<dbReference type="InterPro" id="IPR000157">
    <property type="entry name" value="TIR_dom"/>
</dbReference>
<protein>
    <submittedName>
        <fullName evidence="2">Toll/interleukin-1 receptor domain-containing protein</fullName>
    </submittedName>
</protein>
<accession>A0ABS5G1B7</accession>
<reference evidence="3" key="1">
    <citation type="journal article" date="2021" name="ISME J.">
        <title>Evolutionary origin and ecological implication of a unique nif island in free-living Bradyrhizobium lineages.</title>
        <authorList>
            <person name="Tao J."/>
        </authorList>
    </citation>
    <scope>NUCLEOTIDE SEQUENCE [LARGE SCALE GENOMIC DNA]</scope>
    <source>
        <strain evidence="3">SZCCT0094</strain>
    </source>
</reference>
<gene>
    <name evidence="2" type="ORF">JQ619_04750</name>
</gene>
<proteinExistence type="predicted"/>
<keyword evidence="2" id="KW-0675">Receptor</keyword>
<dbReference type="Pfam" id="PF13676">
    <property type="entry name" value="TIR_2"/>
    <property type="match status" value="1"/>
</dbReference>
<evidence type="ECO:0000259" key="1">
    <source>
        <dbReference type="Pfam" id="PF13676"/>
    </source>
</evidence>
<dbReference type="RefSeq" id="WP_172236182.1">
    <property type="nucleotide sequence ID" value="NZ_JABFDP010000007.1"/>
</dbReference>
<feature type="domain" description="TIR" evidence="1">
    <location>
        <begin position="26"/>
        <end position="109"/>
    </location>
</feature>
<evidence type="ECO:0000313" key="3">
    <source>
        <dbReference type="Proteomes" id="UP001314635"/>
    </source>
</evidence>
<dbReference type="SUPFAM" id="SSF52200">
    <property type="entry name" value="Toll/Interleukin receptor TIR domain"/>
    <property type="match status" value="1"/>
</dbReference>